<evidence type="ECO:0000313" key="1">
    <source>
        <dbReference type="EMBL" id="MBX65359.1"/>
    </source>
</evidence>
<dbReference type="EMBL" id="GGEC01084875">
    <property type="protein sequence ID" value="MBX65359.1"/>
    <property type="molecule type" value="Transcribed_RNA"/>
</dbReference>
<name>A0A2P2QEE2_RHIMU</name>
<protein>
    <submittedName>
        <fullName evidence="1">Uncharacterized protein</fullName>
    </submittedName>
</protein>
<proteinExistence type="predicted"/>
<dbReference type="AlphaFoldDB" id="A0A2P2QEE2"/>
<sequence>MEFILMVPNAHFKRICRRVIGSCKTLCPNRLFELFFFFLF</sequence>
<organism evidence="1">
    <name type="scientific">Rhizophora mucronata</name>
    <name type="common">Asiatic mangrove</name>
    <dbReference type="NCBI Taxonomy" id="61149"/>
    <lineage>
        <taxon>Eukaryota</taxon>
        <taxon>Viridiplantae</taxon>
        <taxon>Streptophyta</taxon>
        <taxon>Embryophyta</taxon>
        <taxon>Tracheophyta</taxon>
        <taxon>Spermatophyta</taxon>
        <taxon>Magnoliopsida</taxon>
        <taxon>eudicotyledons</taxon>
        <taxon>Gunneridae</taxon>
        <taxon>Pentapetalae</taxon>
        <taxon>rosids</taxon>
        <taxon>fabids</taxon>
        <taxon>Malpighiales</taxon>
        <taxon>Rhizophoraceae</taxon>
        <taxon>Rhizophora</taxon>
    </lineage>
</organism>
<accession>A0A2P2QEE2</accession>
<reference evidence="1" key="1">
    <citation type="submission" date="2018-02" db="EMBL/GenBank/DDBJ databases">
        <title>Rhizophora mucronata_Transcriptome.</title>
        <authorList>
            <person name="Meera S.P."/>
            <person name="Sreeshan A."/>
            <person name="Augustine A."/>
        </authorList>
    </citation>
    <scope>NUCLEOTIDE SEQUENCE</scope>
    <source>
        <tissue evidence="1">Leaf</tissue>
    </source>
</reference>